<accession>A0AAW8EW33</accession>
<keyword evidence="2" id="KW-1185">Reference proteome</keyword>
<organism evidence="1 2">
    <name type="scientific">Microbacterium natoriense</name>
    <dbReference type="NCBI Taxonomy" id="284570"/>
    <lineage>
        <taxon>Bacteria</taxon>
        <taxon>Bacillati</taxon>
        <taxon>Actinomycetota</taxon>
        <taxon>Actinomycetes</taxon>
        <taxon>Micrococcales</taxon>
        <taxon>Microbacteriaceae</taxon>
        <taxon>Microbacterium</taxon>
    </lineage>
</organism>
<dbReference type="EMBL" id="JAUSXV010000001">
    <property type="protein sequence ID" value="MDQ0646592.1"/>
    <property type="molecule type" value="Genomic_DNA"/>
</dbReference>
<comment type="caution">
    <text evidence="1">The sequence shown here is derived from an EMBL/GenBank/DDBJ whole genome shotgun (WGS) entry which is preliminary data.</text>
</comment>
<name>A0AAW8EW33_9MICO</name>
<evidence type="ECO:0000313" key="2">
    <source>
        <dbReference type="Proteomes" id="UP001244427"/>
    </source>
</evidence>
<protein>
    <submittedName>
        <fullName evidence="1">Uncharacterized protein</fullName>
    </submittedName>
</protein>
<reference evidence="1 2" key="1">
    <citation type="submission" date="2023-07" db="EMBL/GenBank/DDBJ databases">
        <title>Comparative genomics of wheat-associated soil bacteria to identify genetic determinants of phenazine resistance.</title>
        <authorList>
            <person name="Mouncey N."/>
        </authorList>
    </citation>
    <scope>NUCLEOTIDE SEQUENCE [LARGE SCALE GENOMIC DNA]</scope>
    <source>
        <strain evidence="1 2">W4I9-1</strain>
    </source>
</reference>
<evidence type="ECO:0000313" key="1">
    <source>
        <dbReference type="EMBL" id="MDQ0646592.1"/>
    </source>
</evidence>
<proteinExistence type="predicted"/>
<sequence length="40" mass="4044">MNTPEQPTPADFCATADASSSRIAYTDDAGMCPPGAAGRV</sequence>
<dbReference type="Proteomes" id="UP001244427">
    <property type="component" value="Unassembled WGS sequence"/>
</dbReference>
<gene>
    <name evidence="1" type="ORF">QFZ53_000788</name>
</gene>
<dbReference type="AlphaFoldDB" id="A0AAW8EW33"/>
<dbReference type="RefSeq" id="WP_307293756.1">
    <property type="nucleotide sequence ID" value="NZ_JAUSXV010000001.1"/>
</dbReference>